<gene>
    <name evidence="1" type="ORF">GCM10011610_43300</name>
</gene>
<name>A0ABQ2KMQ0_9NOCA</name>
<evidence type="ECO:0000313" key="2">
    <source>
        <dbReference type="Proteomes" id="UP000658127"/>
    </source>
</evidence>
<proteinExistence type="predicted"/>
<comment type="caution">
    <text evidence="1">The sequence shown here is derived from an EMBL/GenBank/DDBJ whole genome shotgun (WGS) entry which is preliminary data.</text>
</comment>
<dbReference type="Proteomes" id="UP000658127">
    <property type="component" value="Unassembled WGS sequence"/>
</dbReference>
<keyword evidence="2" id="KW-1185">Reference proteome</keyword>
<dbReference type="EMBL" id="BMNE01000004">
    <property type="protein sequence ID" value="GGN87153.1"/>
    <property type="molecule type" value="Genomic_DNA"/>
</dbReference>
<protein>
    <submittedName>
        <fullName evidence="1">Uncharacterized protein</fullName>
    </submittedName>
</protein>
<organism evidence="1 2">
    <name type="scientific">Nocardia rhizosphaerihabitans</name>
    <dbReference type="NCBI Taxonomy" id="1691570"/>
    <lineage>
        <taxon>Bacteria</taxon>
        <taxon>Bacillati</taxon>
        <taxon>Actinomycetota</taxon>
        <taxon>Actinomycetes</taxon>
        <taxon>Mycobacteriales</taxon>
        <taxon>Nocardiaceae</taxon>
        <taxon>Nocardia</taxon>
    </lineage>
</organism>
<sequence length="117" mass="12969">MDNRKDPIQIIASVSRRDDKQRAFEVWIWRAGKEGWSVSVVSSSVDEPGHVCGIVDVEGLKYRINLSSRVRKRVYYAEPGQHAGAAVAEMTTGESEPPVWGWGFAPAAWAEPIIDAD</sequence>
<accession>A0ABQ2KMQ0</accession>
<dbReference type="RefSeq" id="WP_189031009.1">
    <property type="nucleotide sequence ID" value="NZ_BMNE01000004.1"/>
</dbReference>
<evidence type="ECO:0000313" key="1">
    <source>
        <dbReference type="EMBL" id="GGN87153.1"/>
    </source>
</evidence>
<reference evidence="2" key="1">
    <citation type="journal article" date="2019" name="Int. J. Syst. Evol. Microbiol.">
        <title>The Global Catalogue of Microorganisms (GCM) 10K type strain sequencing project: providing services to taxonomists for standard genome sequencing and annotation.</title>
        <authorList>
            <consortium name="The Broad Institute Genomics Platform"/>
            <consortium name="The Broad Institute Genome Sequencing Center for Infectious Disease"/>
            <person name="Wu L."/>
            <person name="Ma J."/>
        </authorList>
    </citation>
    <scope>NUCLEOTIDE SEQUENCE [LARGE SCALE GENOMIC DNA]</scope>
    <source>
        <strain evidence="2">CGMCC 4.7329</strain>
    </source>
</reference>